<dbReference type="AlphaFoldDB" id="A0A8C9LCZ0"/>
<feature type="compositionally biased region" description="Basic and acidic residues" evidence="1">
    <location>
        <begin position="145"/>
        <end position="156"/>
    </location>
</feature>
<protein>
    <recommendedName>
        <fullName evidence="4">Tubulin epsilon and delta complex 2</fullName>
    </recommendedName>
</protein>
<evidence type="ECO:0000256" key="1">
    <source>
        <dbReference type="SAM" id="MobiDB-lite"/>
    </source>
</evidence>
<evidence type="ECO:0000313" key="3">
    <source>
        <dbReference type="Proteomes" id="UP000694428"/>
    </source>
</evidence>
<sequence length="611" mass="63317">ARFFPLPPLLSRRAAQRGGPQSLPPPQRPAAAAVPGSAGSSAGARREAECCLRAAAGGERPGSGAGRGGAERGGLTFPARAPQVGGGAAGGAARRRGTAGGAGAECGARPGSAAGVSAGRGSAAVPAGGCEPGVRQRRAALCVLRRERRGDERPKAEVGAGGGRESTPSSRELEELELLNAALEKALRVRKSVSRTPAAARGAAGAKPAGGESDGGDTGELKVPAATGDDPTAACLTCEVRAGSQEPTAAKKPPPYRLRAPYRTDPDVRRSQRKAPAGRVSRAPGAAGKSSSKVVAPKQGGRREPAVRVAAEPQRTAGCPRSAPSEQHGLPAGEGSSVSVCGQQLSVGRRCCGSPGLPGEAEEHTAGAGSASLQEQGCQLELPLPYRKALARNSRAWEKCRLCHTRADAAAARTRFTARIRSAFRSPTPTLSPAKIEEELKALQDVPSRLSLYVEAESADHPTLQREYESLLTLEALQSTVSQCLHKLQLLRAAVESQRRLHPDCTGDQGDCCAARAARARVCGSAGTLAVPLLCYSRLQELRDLFALKLQVSMLHQQIALQKLTMTELLPVLDSGPCPGASAAQLYRALYTQLCEGGGRFPVLVRDELAD</sequence>
<dbReference type="InterPro" id="IPR031518">
    <property type="entry name" value="DUF4693"/>
</dbReference>
<dbReference type="Pfam" id="PF15764">
    <property type="entry name" value="DUF4693"/>
    <property type="match status" value="1"/>
</dbReference>
<name>A0A8C9LCZ0_PAVCR</name>
<organism evidence="2 3">
    <name type="scientific">Pavo cristatus</name>
    <name type="common">Indian peafowl</name>
    <name type="synonym">Blue peafowl</name>
    <dbReference type="NCBI Taxonomy" id="9049"/>
    <lineage>
        <taxon>Eukaryota</taxon>
        <taxon>Metazoa</taxon>
        <taxon>Chordata</taxon>
        <taxon>Craniata</taxon>
        <taxon>Vertebrata</taxon>
        <taxon>Euteleostomi</taxon>
        <taxon>Archelosauria</taxon>
        <taxon>Archosauria</taxon>
        <taxon>Dinosauria</taxon>
        <taxon>Saurischia</taxon>
        <taxon>Theropoda</taxon>
        <taxon>Coelurosauria</taxon>
        <taxon>Aves</taxon>
        <taxon>Neognathae</taxon>
        <taxon>Galloanserae</taxon>
        <taxon>Galliformes</taxon>
        <taxon>Phasianidae</taxon>
        <taxon>Phasianinae</taxon>
        <taxon>Pavo</taxon>
    </lineage>
</organism>
<dbReference type="PANTHER" id="PTHR14870:SF1">
    <property type="entry name" value="TUBULIN EPSILON AND DELTA COMPLEX PROTEIN 2"/>
    <property type="match status" value="1"/>
</dbReference>
<keyword evidence="3" id="KW-1185">Reference proteome</keyword>
<reference evidence="2" key="2">
    <citation type="submission" date="2025-09" db="UniProtKB">
        <authorList>
            <consortium name="Ensembl"/>
        </authorList>
    </citation>
    <scope>IDENTIFICATION</scope>
</reference>
<feature type="region of interest" description="Disordered" evidence="1">
    <location>
        <begin position="189"/>
        <end position="338"/>
    </location>
</feature>
<feature type="compositionally biased region" description="Low complexity" evidence="1">
    <location>
        <begin position="29"/>
        <end position="41"/>
    </location>
</feature>
<feature type="compositionally biased region" description="Gly residues" evidence="1">
    <location>
        <begin position="59"/>
        <end position="72"/>
    </location>
</feature>
<feature type="compositionally biased region" description="Low complexity" evidence="1">
    <location>
        <begin position="198"/>
        <end position="211"/>
    </location>
</feature>
<dbReference type="PANTHER" id="PTHR14870">
    <property type="entry name" value="TUBULIN EPSILON AND DELTA COMPLEX PROTEIN 2"/>
    <property type="match status" value="1"/>
</dbReference>
<dbReference type="Ensembl" id="ENSPSTT00000018961.1">
    <property type="protein sequence ID" value="ENSPSTP00000018093.1"/>
    <property type="gene ID" value="ENSPSTG00000012969.1"/>
</dbReference>
<evidence type="ECO:0008006" key="4">
    <source>
        <dbReference type="Google" id="ProtNLM"/>
    </source>
</evidence>
<feature type="compositionally biased region" description="Low complexity" evidence="1">
    <location>
        <begin position="105"/>
        <end position="129"/>
    </location>
</feature>
<feature type="region of interest" description="Disordered" evidence="1">
    <location>
        <begin position="55"/>
        <end position="131"/>
    </location>
</feature>
<accession>A0A8C9LCZ0</accession>
<feature type="region of interest" description="Disordered" evidence="1">
    <location>
        <begin position="145"/>
        <end position="173"/>
    </location>
</feature>
<reference evidence="2" key="1">
    <citation type="submission" date="2025-08" db="UniProtKB">
        <authorList>
            <consortium name="Ensembl"/>
        </authorList>
    </citation>
    <scope>IDENTIFICATION</scope>
</reference>
<feature type="region of interest" description="Disordered" evidence="1">
    <location>
        <begin position="1"/>
        <end position="41"/>
    </location>
</feature>
<proteinExistence type="predicted"/>
<dbReference type="Proteomes" id="UP000694428">
    <property type="component" value="Unplaced"/>
</dbReference>
<evidence type="ECO:0000313" key="2">
    <source>
        <dbReference type="Ensembl" id="ENSPSTP00000018093.1"/>
    </source>
</evidence>